<dbReference type="InterPro" id="IPR051275">
    <property type="entry name" value="Cell_adhesion_signaling"/>
</dbReference>
<dbReference type="InterPro" id="IPR007110">
    <property type="entry name" value="Ig-like_dom"/>
</dbReference>
<dbReference type="SMART" id="SM00406">
    <property type="entry name" value="IGv"/>
    <property type="match status" value="1"/>
</dbReference>
<accession>A0AAE0SLK8</accession>
<feature type="domain" description="Ig-like" evidence="6">
    <location>
        <begin position="150"/>
        <end position="235"/>
    </location>
</feature>
<dbReference type="GO" id="GO:0098609">
    <property type="term" value="P:cell-cell adhesion"/>
    <property type="evidence" value="ECO:0007669"/>
    <property type="project" value="TreeGrafter"/>
</dbReference>
<evidence type="ECO:0000256" key="4">
    <source>
        <dbReference type="ARBA" id="ARBA00023180"/>
    </source>
</evidence>
<dbReference type="InterPro" id="IPR003598">
    <property type="entry name" value="Ig_sub2"/>
</dbReference>
<dbReference type="Pfam" id="PF13927">
    <property type="entry name" value="Ig_3"/>
    <property type="match status" value="2"/>
</dbReference>
<dbReference type="AlphaFoldDB" id="A0AAE0SLK8"/>
<comment type="caution">
    <text evidence="7">The sequence shown here is derived from an EMBL/GenBank/DDBJ whole genome shotgun (WGS) entry which is preliminary data.</text>
</comment>
<dbReference type="PANTHER" id="PTHR11640">
    <property type="entry name" value="NEPHRIN"/>
    <property type="match status" value="1"/>
</dbReference>
<dbReference type="SUPFAM" id="SSF48726">
    <property type="entry name" value="Immunoglobulin"/>
    <property type="match status" value="3"/>
</dbReference>
<proteinExistence type="predicted"/>
<sequence length="344" mass="39242">MSIFAVLFKLNKGHQILTGHSCVFVKENRVKFSKMTPGFRICFLTGSLLSVVQGVLFDVVVERPITLPCKVENDGNDQVQWFKKPKTLLSTSLNVMNLYKHRMVVSNPYEREWNLIIERVRMEDTGNYTCKVNGNVMAEIELVVQRQVPPTIHQTYDMTFDEGSTGNVWCNDTGFPTPNITWYSKPPHQVDGIGQDTGVEGNRLILHNITRFYDNIYVCLATNAGRTYRAETRVRVNFGPEVEILEEIVIAAIGEEVTLHCAIAAYPMDGVVEWAFMNSSEPITSSWKYDVAFESELVQYFNTRFVSLKVREGALGNQEYGQYVCRTQNFSRGYDDEVVVIQRN</sequence>
<feature type="domain" description="Ig-like" evidence="6">
    <location>
        <begin position="37"/>
        <end position="141"/>
    </location>
</feature>
<dbReference type="SMART" id="SM00409">
    <property type="entry name" value="IG"/>
    <property type="match status" value="3"/>
</dbReference>
<reference evidence="7" key="1">
    <citation type="journal article" date="2021" name="Genome Biol. Evol.">
        <title>A High-Quality Reference Genome for a Parasitic Bivalve with Doubly Uniparental Inheritance (Bivalvia: Unionida).</title>
        <authorList>
            <person name="Smith C.H."/>
        </authorList>
    </citation>
    <scope>NUCLEOTIDE SEQUENCE</scope>
    <source>
        <strain evidence="7">CHS0354</strain>
    </source>
</reference>
<feature type="domain" description="Ig-like" evidence="6">
    <location>
        <begin position="240"/>
        <end position="341"/>
    </location>
</feature>
<dbReference type="PANTHER" id="PTHR11640:SF158">
    <property type="entry name" value="V-SET AND IMMUNOGLOBULIN DOMAIN-CONTAINING PROTEIN 10-LIKE 2"/>
    <property type="match status" value="1"/>
</dbReference>
<dbReference type="Gene3D" id="2.60.40.10">
    <property type="entry name" value="Immunoglobulins"/>
    <property type="match status" value="2"/>
</dbReference>
<keyword evidence="5" id="KW-0393">Immunoglobulin domain</keyword>
<keyword evidence="2" id="KW-0472">Membrane</keyword>
<protein>
    <recommendedName>
        <fullName evidence="6">Ig-like domain-containing protein</fullName>
    </recommendedName>
</protein>
<evidence type="ECO:0000313" key="7">
    <source>
        <dbReference type="EMBL" id="KAK3593800.1"/>
    </source>
</evidence>
<dbReference type="CDD" id="cd00096">
    <property type="entry name" value="Ig"/>
    <property type="match status" value="1"/>
</dbReference>
<dbReference type="PROSITE" id="PS50835">
    <property type="entry name" value="IG_LIKE"/>
    <property type="match status" value="3"/>
</dbReference>
<reference evidence="7" key="3">
    <citation type="submission" date="2023-05" db="EMBL/GenBank/DDBJ databases">
        <authorList>
            <person name="Smith C.H."/>
        </authorList>
    </citation>
    <scope>NUCLEOTIDE SEQUENCE</scope>
    <source>
        <strain evidence="7">CHS0354</strain>
        <tissue evidence="7">Mantle</tissue>
    </source>
</reference>
<dbReference type="InterPro" id="IPR003599">
    <property type="entry name" value="Ig_sub"/>
</dbReference>
<name>A0AAE0SLK8_9BIVA</name>
<keyword evidence="8" id="KW-1185">Reference proteome</keyword>
<evidence type="ECO:0000313" key="8">
    <source>
        <dbReference type="Proteomes" id="UP001195483"/>
    </source>
</evidence>
<evidence type="ECO:0000256" key="5">
    <source>
        <dbReference type="ARBA" id="ARBA00023319"/>
    </source>
</evidence>
<gene>
    <name evidence="7" type="ORF">CHS0354_014342</name>
</gene>
<evidence type="ECO:0000256" key="2">
    <source>
        <dbReference type="ARBA" id="ARBA00023136"/>
    </source>
</evidence>
<organism evidence="7 8">
    <name type="scientific">Potamilus streckersoni</name>
    <dbReference type="NCBI Taxonomy" id="2493646"/>
    <lineage>
        <taxon>Eukaryota</taxon>
        <taxon>Metazoa</taxon>
        <taxon>Spiralia</taxon>
        <taxon>Lophotrochozoa</taxon>
        <taxon>Mollusca</taxon>
        <taxon>Bivalvia</taxon>
        <taxon>Autobranchia</taxon>
        <taxon>Heteroconchia</taxon>
        <taxon>Palaeoheterodonta</taxon>
        <taxon>Unionida</taxon>
        <taxon>Unionoidea</taxon>
        <taxon>Unionidae</taxon>
        <taxon>Ambleminae</taxon>
        <taxon>Lampsilini</taxon>
        <taxon>Potamilus</taxon>
    </lineage>
</organism>
<dbReference type="SMART" id="SM00408">
    <property type="entry name" value="IGc2"/>
    <property type="match status" value="2"/>
</dbReference>
<evidence type="ECO:0000256" key="3">
    <source>
        <dbReference type="ARBA" id="ARBA00023157"/>
    </source>
</evidence>
<dbReference type="InterPro" id="IPR013106">
    <property type="entry name" value="Ig_V-set"/>
</dbReference>
<dbReference type="GO" id="GO:0005886">
    <property type="term" value="C:plasma membrane"/>
    <property type="evidence" value="ECO:0007669"/>
    <property type="project" value="TreeGrafter"/>
</dbReference>
<dbReference type="GO" id="GO:0005911">
    <property type="term" value="C:cell-cell junction"/>
    <property type="evidence" value="ECO:0007669"/>
    <property type="project" value="TreeGrafter"/>
</dbReference>
<comment type="subcellular location">
    <subcellularLocation>
        <location evidence="1">Membrane</location>
        <topology evidence="1">Single-pass type I membrane protein</topology>
    </subcellularLocation>
</comment>
<evidence type="ECO:0000256" key="1">
    <source>
        <dbReference type="ARBA" id="ARBA00004479"/>
    </source>
</evidence>
<dbReference type="GO" id="GO:0050839">
    <property type="term" value="F:cell adhesion molecule binding"/>
    <property type="evidence" value="ECO:0007669"/>
    <property type="project" value="TreeGrafter"/>
</dbReference>
<reference evidence="7" key="2">
    <citation type="journal article" date="2021" name="Genome Biol. Evol.">
        <title>Developing a high-quality reference genome for a parasitic bivalve with doubly uniparental inheritance (Bivalvia: Unionida).</title>
        <authorList>
            <person name="Smith C.H."/>
        </authorList>
    </citation>
    <scope>NUCLEOTIDE SEQUENCE</scope>
    <source>
        <strain evidence="7">CHS0354</strain>
        <tissue evidence="7">Mantle</tissue>
    </source>
</reference>
<dbReference type="InterPro" id="IPR036179">
    <property type="entry name" value="Ig-like_dom_sf"/>
</dbReference>
<keyword evidence="4" id="KW-0325">Glycoprotein</keyword>
<dbReference type="EMBL" id="JAEAOA010000884">
    <property type="protein sequence ID" value="KAK3593800.1"/>
    <property type="molecule type" value="Genomic_DNA"/>
</dbReference>
<dbReference type="Proteomes" id="UP001195483">
    <property type="component" value="Unassembled WGS sequence"/>
</dbReference>
<dbReference type="InterPro" id="IPR013783">
    <property type="entry name" value="Ig-like_fold"/>
</dbReference>
<keyword evidence="3" id="KW-1015">Disulfide bond</keyword>
<evidence type="ECO:0000259" key="6">
    <source>
        <dbReference type="PROSITE" id="PS50835"/>
    </source>
</evidence>